<organism evidence="1 2">
    <name type="scientific">OM182 bacterium MED-G24</name>
    <dbReference type="NCBI Taxonomy" id="1986255"/>
    <lineage>
        <taxon>Bacteria</taxon>
        <taxon>Pseudomonadati</taxon>
        <taxon>Pseudomonadota</taxon>
        <taxon>Gammaproteobacteria</taxon>
        <taxon>OMG group</taxon>
        <taxon>OM182 clade</taxon>
    </lineage>
</organism>
<gene>
    <name evidence="1" type="ORF">CNE99_09595</name>
</gene>
<evidence type="ECO:0008006" key="3">
    <source>
        <dbReference type="Google" id="ProtNLM"/>
    </source>
</evidence>
<accession>A0A2A5WJU7</accession>
<dbReference type="EMBL" id="NTKD01000066">
    <property type="protein sequence ID" value="PDH36537.1"/>
    <property type="molecule type" value="Genomic_DNA"/>
</dbReference>
<protein>
    <recommendedName>
        <fullName evidence="3">DUF1631 domain-containing protein</fullName>
    </recommendedName>
</protein>
<sequence length="69" mass="7541">MDKYIFVDRQGVKVCEKTRMGLARELADGTVKVISDGLLFSRALESVIGNLCDSADEQRTGSAYQPDTA</sequence>
<evidence type="ECO:0000313" key="2">
    <source>
        <dbReference type="Proteomes" id="UP000219327"/>
    </source>
</evidence>
<dbReference type="Proteomes" id="UP000219327">
    <property type="component" value="Unassembled WGS sequence"/>
</dbReference>
<dbReference type="Pfam" id="PF07793">
    <property type="entry name" value="DUF1631"/>
    <property type="match status" value="1"/>
</dbReference>
<reference evidence="1 2" key="1">
    <citation type="submission" date="2017-08" db="EMBL/GenBank/DDBJ databases">
        <title>Fine stratification of microbial communities through a metagenomic profile of the photic zone.</title>
        <authorList>
            <person name="Haro-Moreno J.M."/>
            <person name="Lopez-Perez M."/>
            <person name="De La Torre J."/>
            <person name="Picazo A."/>
            <person name="Camacho A."/>
            <person name="Rodriguez-Valera F."/>
        </authorList>
    </citation>
    <scope>NUCLEOTIDE SEQUENCE [LARGE SCALE GENOMIC DNA]</scope>
    <source>
        <strain evidence="1">MED-G24</strain>
    </source>
</reference>
<proteinExistence type="predicted"/>
<dbReference type="AlphaFoldDB" id="A0A2A5WJU7"/>
<evidence type="ECO:0000313" key="1">
    <source>
        <dbReference type="EMBL" id="PDH36537.1"/>
    </source>
</evidence>
<name>A0A2A5WJU7_9GAMM</name>
<comment type="caution">
    <text evidence="1">The sequence shown here is derived from an EMBL/GenBank/DDBJ whole genome shotgun (WGS) entry which is preliminary data.</text>
</comment>
<dbReference type="InterPro" id="IPR012434">
    <property type="entry name" value="DUF1631"/>
</dbReference>